<dbReference type="AlphaFoldDB" id="E4RSG4"/>
<dbReference type="InterPro" id="IPR011933">
    <property type="entry name" value="Double_TM_dom"/>
</dbReference>
<keyword evidence="1" id="KW-0472">Membrane</keyword>
<evidence type="ECO:0000313" key="3">
    <source>
        <dbReference type="EMBL" id="ADQ17700.1"/>
    </source>
</evidence>
<dbReference type="STRING" id="649349.Lbys_2004"/>
<keyword evidence="4" id="KW-1185">Reference proteome</keyword>
<gene>
    <name evidence="3" type="ordered locus">Lbys_2004</name>
</gene>
<dbReference type="InterPro" id="IPR024163">
    <property type="entry name" value="Aerotolerance_reg_N"/>
</dbReference>
<dbReference type="KEGG" id="lby:Lbys_2004"/>
<accession>E4RSG4</accession>
<feature type="domain" description="Aerotolerance regulator N-terminal" evidence="2">
    <location>
        <begin position="1"/>
        <end position="76"/>
    </location>
</feature>
<dbReference type="EMBL" id="CP002305">
    <property type="protein sequence ID" value="ADQ17700.1"/>
    <property type="molecule type" value="Genomic_DNA"/>
</dbReference>
<protein>
    <recommendedName>
        <fullName evidence="2">Aerotolerance regulator N-terminal domain-containing protein</fullName>
    </recommendedName>
</protein>
<dbReference type="NCBIfam" id="TIGR02226">
    <property type="entry name" value="two_anch"/>
    <property type="match status" value="1"/>
</dbReference>
<sequence>MQFLNPNMLWGLLALAIPLLVHLFNFRKTKRVYFSNVTLLKQVDTKVSSARKLKHFLLLLSRMLFITALVIAFAQPVKKALSFSDTPKGINGIYLDNSQSMQNMRDGKRLLDLAIIKIDELLTLLNRSSNLQLTTNDFDGADQWVSGASALKDRLTTVRYSETERELQQVYKRERSIAQKHNPSGGNHFFWFSDFQKSTVGDLSLLNVDGLDRLHLIPVAGKLTQNVFVDTLWLDVPFVREMQNNVMTVRVFNSGNQAVEKLPLKLYLDDIQISTSSVDLEPNAYGTASFNFTVSARGIHKGRISFDDEPITFDNNYYFVLDASPSLRVLHLYGQRSPQNYVSKIFSNDSLFHYRSYSLDNYNPGEILNADLVVLEGITAIEGETKSTLTAYLQQGGHVALIPGNQVSQVSLQNFLADYGLRNLQVDAHVPKVEGQIELNAPERQSPFFADVFEKGGAPRLMSLPKVYPKMNWEGVGEKILNLKSGKSFLTRTRAANGQLYLFAAPLLKEYGNFAEHALFVPTFIRMAYLSGKTERLAYNFSEGFVRLNLPEVPKNAVYKLRNKELEMIPTQSLRGNILTLTLPKSSDLQENQSMGAGIYELEINGKVEKSIALNHSRTESKMDYYSADELKNIFKDHPQIMVYDDVDDSDFIEDFRSAGLDKAYWKYFIVLALFFLLAEILIYRFMP</sequence>
<feature type="transmembrane region" description="Helical" evidence="1">
    <location>
        <begin position="665"/>
        <end position="684"/>
    </location>
</feature>
<evidence type="ECO:0000259" key="2">
    <source>
        <dbReference type="Pfam" id="PF07584"/>
    </source>
</evidence>
<dbReference type="Gene3D" id="2.60.40.10">
    <property type="entry name" value="Immunoglobulins"/>
    <property type="match status" value="1"/>
</dbReference>
<reference evidence="3 4" key="2">
    <citation type="journal article" date="2011" name="Stand. Genomic Sci.">
        <title>Complete genome sequence of Leadbetterella byssophila type strain (4M15).</title>
        <authorList>
            <person name="Abt B."/>
            <person name="Teshima H."/>
            <person name="Lucas S."/>
            <person name="Lapidus A."/>
            <person name="Del Rio T.G."/>
            <person name="Nolan M."/>
            <person name="Tice H."/>
            <person name="Cheng J.F."/>
            <person name="Pitluck S."/>
            <person name="Liolios K."/>
            <person name="Pagani I."/>
            <person name="Ivanova N."/>
            <person name="Mavromatis K."/>
            <person name="Pati A."/>
            <person name="Tapia R."/>
            <person name="Han C."/>
            <person name="Goodwin L."/>
            <person name="Chen A."/>
            <person name="Palaniappan K."/>
            <person name="Land M."/>
            <person name="Hauser L."/>
            <person name="Chang Y.J."/>
            <person name="Jeffries C.D."/>
            <person name="Rohde M."/>
            <person name="Goker M."/>
            <person name="Tindall B.J."/>
            <person name="Detter J.C."/>
            <person name="Woyke T."/>
            <person name="Bristow J."/>
            <person name="Eisen J.A."/>
            <person name="Markowitz V."/>
            <person name="Hugenholtz P."/>
            <person name="Klenk H.P."/>
            <person name="Kyrpides N.C."/>
        </authorList>
    </citation>
    <scope>NUCLEOTIDE SEQUENCE [LARGE SCALE GENOMIC DNA]</scope>
    <source>
        <strain evidence="4">DSM 17132 / JCM 16389 / KACC 11308 / NBRC 106382 / 4M15</strain>
    </source>
</reference>
<evidence type="ECO:0000313" key="4">
    <source>
        <dbReference type="Proteomes" id="UP000007435"/>
    </source>
</evidence>
<dbReference type="eggNOG" id="COG1572">
    <property type="taxonomic scope" value="Bacteria"/>
</dbReference>
<keyword evidence="1" id="KW-1133">Transmembrane helix</keyword>
<organism evidence="3 4">
    <name type="scientific">Leadbetterella byssophila (strain DSM 17132 / JCM 16389 / KACC 11308 / NBRC 106382 / 4M15)</name>
    <dbReference type="NCBI Taxonomy" id="649349"/>
    <lineage>
        <taxon>Bacteria</taxon>
        <taxon>Pseudomonadati</taxon>
        <taxon>Bacteroidota</taxon>
        <taxon>Cytophagia</taxon>
        <taxon>Cytophagales</taxon>
        <taxon>Leadbetterellaceae</taxon>
        <taxon>Leadbetterella</taxon>
    </lineage>
</organism>
<proteinExistence type="predicted"/>
<dbReference type="Proteomes" id="UP000007435">
    <property type="component" value="Chromosome"/>
</dbReference>
<dbReference type="PANTHER" id="PTHR37464:SF1">
    <property type="entry name" value="BLL2463 PROTEIN"/>
    <property type="match status" value="1"/>
</dbReference>
<feature type="transmembrane region" description="Helical" evidence="1">
    <location>
        <begin position="56"/>
        <end position="74"/>
    </location>
</feature>
<reference key="1">
    <citation type="submission" date="2010-11" db="EMBL/GenBank/DDBJ databases">
        <title>The complete genome of Leadbetterella byssophila DSM 17132.</title>
        <authorList>
            <consortium name="US DOE Joint Genome Institute (JGI-PGF)"/>
            <person name="Lucas S."/>
            <person name="Copeland A."/>
            <person name="Lapidus A."/>
            <person name="Glavina del Rio T."/>
            <person name="Dalin E."/>
            <person name="Tice H."/>
            <person name="Bruce D."/>
            <person name="Goodwin L."/>
            <person name="Pitluck S."/>
            <person name="Kyrpides N."/>
            <person name="Mavromatis K."/>
            <person name="Ivanova N."/>
            <person name="Teshima H."/>
            <person name="Brettin T."/>
            <person name="Detter J.C."/>
            <person name="Han C."/>
            <person name="Tapia R."/>
            <person name="Land M."/>
            <person name="Hauser L."/>
            <person name="Markowitz V."/>
            <person name="Cheng J.-F."/>
            <person name="Hugenholtz P."/>
            <person name="Woyke T."/>
            <person name="Wu D."/>
            <person name="Tindall B."/>
            <person name="Pomrenke H.G."/>
            <person name="Brambilla E."/>
            <person name="Klenk H.-P."/>
            <person name="Eisen J.A."/>
        </authorList>
    </citation>
    <scope>NUCLEOTIDE SEQUENCE [LARGE SCALE GENOMIC DNA]</scope>
    <source>
        <strain>DSM 17132</strain>
    </source>
</reference>
<dbReference type="RefSeq" id="WP_013408746.1">
    <property type="nucleotide sequence ID" value="NC_014655.1"/>
</dbReference>
<dbReference type="HOGENOM" id="CLU_017817_1_0_10"/>
<keyword evidence="1" id="KW-0812">Transmembrane</keyword>
<dbReference type="InterPro" id="IPR013783">
    <property type="entry name" value="Ig-like_fold"/>
</dbReference>
<feature type="transmembrane region" description="Helical" evidence="1">
    <location>
        <begin position="6"/>
        <end position="26"/>
    </location>
</feature>
<dbReference type="OrthoDB" id="9810200at2"/>
<name>E4RSG4_LEAB4</name>
<evidence type="ECO:0000256" key="1">
    <source>
        <dbReference type="SAM" id="Phobius"/>
    </source>
</evidence>
<dbReference type="Pfam" id="PF07584">
    <property type="entry name" value="BatA"/>
    <property type="match status" value="1"/>
</dbReference>
<dbReference type="PANTHER" id="PTHR37464">
    <property type="entry name" value="BLL2463 PROTEIN"/>
    <property type="match status" value="1"/>
</dbReference>